<evidence type="ECO:0000313" key="2">
    <source>
        <dbReference type="EMBL" id="PQJ27454.1"/>
    </source>
</evidence>
<feature type="signal peptide" evidence="1">
    <location>
        <begin position="1"/>
        <end position="21"/>
    </location>
</feature>
<sequence length="279" mass="31312">MLKKVLSLILALNCLSSLSHGAEDFVLEEYMLTGVEKFFGILYEGTSLDESSIGITEEEYSEGVLKKLRGRNLYSENIEKRIRANQPIRKQQFYIDRVNKMLKGAASEKFGKQYISYFADKGVSVGEKEVVSFLLSTVTLTKIHKIEYPEFNGASHEELAAHYLEMLAQYFQVSFSVTDVKSAELAAEELATLAEKFVCIGKVLSEMQTPSDELRVKVQGEMDVLSEAFQKSLAELRSNNTMEPAAGVIFTAAIKDFIKKSVPGMNECGRHFLLQDKDK</sequence>
<proteinExistence type="predicted"/>
<keyword evidence="3" id="KW-1185">Reference proteome</keyword>
<feature type="chain" id="PRO_5015468349" evidence="1">
    <location>
        <begin position="22"/>
        <end position="279"/>
    </location>
</feature>
<evidence type="ECO:0000313" key="3">
    <source>
        <dbReference type="Proteomes" id="UP000239907"/>
    </source>
</evidence>
<keyword evidence="1" id="KW-0732">Signal</keyword>
<dbReference type="RefSeq" id="WP_105041940.1">
    <property type="nucleotide sequence ID" value="NZ_MQWA01000001.1"/>
</dbReference>
<dbReference type="AlphaFoldDB" id="A0A2S7TZ99"/>
<dbReference type="Proteomes" id="UP000239907">
    <property type="component" value="Unassembled WGS sequence"/>
</dbReference>
<reference evidence="2 3" key="1">
    <citation type="submission" date="2016-12" db="EMBL/GenBank/DDBJ databases">
        <title>Study of bacterial adaptation to deep sea.</title>
        <authorList>
            <person name="Song J."/>
            <person name="Yoshizawa S."/>
            <person name="Kogure K."/>
        </authorList>
    </citation>
    <scope>NUCLEOTIDE SEQUENCE [LARGE SCALE GENOMIC DNA]</scope>
    <source>
        <strain evidence="2 3">SAORIC-165</strain>
    </source>
</reference>
<gene>
    <name evidence="2" type="ORF">BSZ32_02375</name>
</gene>
<name>A0A2S7TZ99_9BACT</name>
<evidence type="ECO:0000256" key="1">
    <source>
        <dbReference type="SAM" id="SignalP"/>
    </source>
</evidence>
<accession>A0A2S7TZ99</accession>
<organism evidence="2 3">
    <name type="scientific">Rubritalea profundi</name>
    <dbReference type="NCBI Taxonomy" id="1658618"/>
    <lineage>
        <taxon>Bacteria</taxon>
        <taxon>Pseudomonadati</taxon>
        <taxon>Verrucomicrobiota</taxon>
        <taxon>Verrucomicrobiia</taxon>
        <taxon>Verrucomicrobiales</taxon>
        <taxon>Rubritaleaceae</taxon>
        <taxon>Rubritalea</taxon>
    </lineage>
</organism>
<comment type="caution">
    <text evidence="2">The sequence shown here is derived from an EMBL/GenBank/DDBJ whole genome shotgun (WGS) entry which is preliminary data.</text>
</comment>
<protein>
    <submittedName>
        <fullName evidence="2">Uncharacterized protein</fullName>
    </submittedName>
</protein>
<dbReference type="EMBL" id="MQWA01000001">
    <property type="protein sequence ID" value="PQJ27454.1"/>
    <property type="molecule type" value="Genomic_DNA"/>
</dbReference>